<evidence type="ECO:0000313" key="3">
    <source>
        <dbReference type="EMBL" id="SOE81972.1"/>
    </source>
</evidence>
<dbReference type="Proteomes" id="UP000219522">
    <property type="component" value="Unassembled WGS sequence"/>
</dbReference>
<evidence type="ECO:0000256" key="1">
    <source>
        <dbReference type="SAM" id="MobiDB-lite"/>
    </source>
</evidence>
<feature type="transmembrane region" description="Helical" evidence="2">
    <location>
        <begin position="30"/>
        <end position="51"/>
    </location>
</feature>
<keyword evidence="4" id="KW-1185">Reference proteome</keyword>
<comment type="caution">
    <text evidence="3">The sequence shown here is derived from an EMBL/GenBank/DDBJ whole genome shotgun (WGS) entry which is preliminary data.</text>
</comment>
<dbReference type="AlphaFoldDB" id="A0A7Z7N5B3"/>
<keyword evidence="2" id="KW-1133">Transmembrane helix</keyword>
<keyword evidence="2" id="KW-0472">Membrane</keyword>
<organism evidence="3 4">
    <name type="scientific">Caballeronia arationis</name>
    <dbReference type="NCBI Taxonomy" id="1777142"/>
    <lineage>
        <taxon>Bacteria</taxon>
        <taxon>Pseudomonadati</taxon>
        <taxon>Pseudomonadota</taxon>
        <taxon>Betaproteobacteria</taxon>
        <taxon>Burkholderiales</taxon>
        <taxon>Burkholderiaceae</taxon>
        <taxon>Caballeronia</taxon>
    </lineage>
</organism>
<keyword evidence="2" id="KW-0812">Transmembrane</keyword>
<feature type="transmembrane region" description="Helical" evidence="2">
    <location>
        <begin position="133"/>
        <end position="154"/>
    </location>
</feature>
<dbReference type="EMBL" id="OCSU01000002">
    <property type="protein sequence ID" value="SOE81972.1"/>
    <property type="molecule type" value="Genomic_DNA"/>
</dbReference>
<feature type="region of interest" description="Disordered" evidence="1">
    <location>
        <begin position="230"/>
        <end position="253"/>
    </location>
</feature>
<evidence type="ECO:0000256" key="2">
    <source>
        <dbReference type="SAM" id="Phobius"/>
    </source>
</evidence>
<protein>
    <submittedName>
        <fullName evidence="3">Uncharacterized protein</fullName>
    </submittedName>
</protein>
<gene>
    <name evidence="3" type="ORF">SAMN05446927_5275</name>
</gene>
<evidence type="ECO:0000313" key="4">
    <source>
        <dbReference type="Proteomes" id="UP000219522"/>
    </source>
</evidence>
<name>A0A7Z7N5B3_9BURK</name>
<reference evidence="3 4" key="1">
    <citation type="submission" date="2017-09" db="EMBL/GenBank/DDBJ databases">
        <authorList>
            <person name="Varghese N."/>
            <person name="Submissions S."/>
        </authorList>
    </citation>
    <scope>NUCLEOTIDE SEQUENCE [LARGE SCALE GENOMIC DNA]</scope>
    <source>
        <strain evidence="3 4">OK806</strain>
    </source>
</reference>
<proteinExistence type="predicted"/>
<feature type="transmembrane region" description="Helical" evidence="2">
    <location>
        <begin position="94"/>
        <end position="113"/>
    </location>
</feature>
<dbReference type="RefSeq" id="WP_143753655.1">
    <property type="nucleotide sequence ID" value="NZ_OCSU01000002.1"/>
</dbReference>
<sequence>MDEQPKENDSKNEEQLAQVRRQRLLSALRFAKPGAVVFVTLAGYLTGVVYYQTYLKEFQIDSRTFPVDAPGYWVYGASALYELLPSLNGFAAKMFWGVAAFVMLCLLVERAALNREPTSRIARCVKAVSRARLVFAPIITIPLVAVLIMSPLIVGKGGAQATFEADSKDYSGGCEHPSGGSLCSKLYDQDKLLAQGFVIVASPDQVALYRDGTTTILDLKGRRLVTEGQQVRKKGQSLQKPPTSIALPPVPSE</sequence>
<accession>A0A7Z7N5B3</accession>